<dbReference type="UniPathway" id="UPA00145">
    <property type="reaction ID" value="UER00565"/>
</dbReference>
<dbReference type="InterPro" id="IPR009015">
    <property type="entry name" value="Fucose_isomerase_N/cen_sf"/>
</dbReference>
<dbReference type="InterPro" id="IPR024664">
    <property type="entry name" value="Ara_Isoase_C"/>
</dbReference>
<evidence type="ECO:0000256" key="4">
    <source>
        <dbReference type="ARBA" id="ARBA00023235"/>
    </source>
</evidence>
<evidence type="ECO:0000259" key="7">
    <source>
        <dbReference type="Pfam" id="PF02610"/>
    </source>
</evidence>
<protein>
    <recommendedName>
        <fullName evidence="6">L-arabinose isomerase</fullName>
        <ecNumber evidence="6">5.3.1.4</ecNumber>
    </recommendedName>
</protein>
<name>A0A518AMX3_9BACT</name>
<evidence type="ECO:0000259" key="8">
    <source>
        <dbReference type="Pfam" id="PF11762"/>
    </source>
</evidence>
<organism evidence="10 11">
    <name type="scientific">Aeoliella mucimassa</name>
    <dbReference type="NCBI Taxonomy" id="2527972"/>
    <lineage>
        <taxon>Bacteria</taxon>
        <taxon>Pseudomonadati</taxon>
        <taxon>Planctomycetota</taxon>
        <taxon>Planctomycetia</taxon>
        <taxon>Pirellulales</taxon>
        <taxon>Lacipirellulaceae</taxon>
        <taxon>Aeoliella</taxon>
    </lineage>
</organism>
<dbReference type="GO" id="GO:0005829">
    <property type="term" value="C:cytosol"/>
    <property type="evidence" value="ECO:0007669"/>
    <property type="project" value="TreeGrafter"/>
</dbReference>
<dbReference type="Proteomes" id="UP000315750">
    <property type="component" value="Chromosome"/>
</dbReference>
<dbReference type="Pfam" id="PF11762">
    <property type="entry name" value="Arabinose_Iso_C"/>
    <property type="match status" value="1"/>
</dbReference>
<sequence>MSSVIPDLKQFEVWFITGSQHLYGEEALKQVAEHSQQVAAALDADPQLPVKVVFKPVLTRPEEIRQLMLDANSAPNCIGLVAWMHTFSPSKMWITGLKSLNKPLLHLHTQFNRDLPWSTINMDFMNLNQSAHGGREFGFICSRLRMQRKVVVGHWEDGEVRRQIGTWARAAAARHDLQTARIARIGDNMREVAVTEGDKVAAQEVFGYSVNGYGLGDVANHLQSISDSSVDQLCLEYDEAYEMADSLRQGGTRRDQLRDSARIELALRSFLESEGFVGYTDTFENLHGLKQLPGIASQRLMADGYGFGAEGDWKAAALVRASKVMAAGLPGGTSFMEDYTYHLPSGGGQVLGAHMLEICPSIAAARPSCEIHPLGIGGKEDPVRLVFDAPAGPAVNATVVDLGNRFRMVLNEVDVETPPEPLEKLPVARALWTPKPGLSVAAAAWIYAGGSHHPVFSQALSTEHYEDFAEMTGIEIVVIDADTKLRDLKQQLLLGDLRRD</sequence>
<evidence type="ECO:0000259" key="9">
    <source>
        <dbReference type="Pfam" id="PF24856"/>
    </source>
</evidence>
<dbReference type="HAMAP" id="MF_00519">
    <property type="entry name" value="Arabinose_Isome"/>
    <property type="match status" value="1"/>
</dbReference>
<feature type="binding site" evidence="6">
    <location>
        <position position="354"/>
    </location>
    <ligand>
        <name>Mn(2+)</name>
        <dbReference type="ChEBI" id="CHEBI:29035"/>
    </ligand>
</feature>
<dbReference type="InterPro" id="IPR038583">
    <property type="entry name" value="AraA_N_sf"/>
</dbReference>
<evidence type="ECO:0000256" key="6">
    <source>
        <dbReference type="HAMAP-Rule" id="MF_00519"/>
    </source>
</evidence>
<dbReference type="NCBIfam" id="NF002795">
    <property type="entry name" value="PRK02929.1"/>
    <property type="match status" value="1"/>
</dbReference>
<evidence type="ECO:0000256" key="2">
    <source>
        <dbReference type="ARBA" id="ARBA00022935"/>
    </source>
</evidence>
<evidence type="ECO:0000313" key="10">
    <source>
        <dbReference type="EMBL" id="QDU56046.1"/>
    </source>
</evidence>
<keyword evidence="2 6" id="KW-0054">Arabinose catabolism</keyword>
<evidence type="ECO:0000256" key="1">
    <source>
        <dbReference type="ARBA" id="ARBA00022723"/>
    </source>
</evidence>
<reference evidence="10 11" key="1">
    <citation type="submission" date="2019-02" db="EMBL/GenBank/DDBJ databases">
        <title>Deep-cultivation of Planctomycetes and their phenomic and genomic characterization uncovers novel biology.</title>
        <authorList>
            <person name="Wiegand S."/>
            <person name="Jogler M."/>
            <person name="Boedeker C."/>
            <person name="Pinto D."/>
            <person name="Vollmers J."/>
            <person name="Rivas-Marin E."/>
            <person name="Kohn T."/>
            <person name="Peeters S.H."/>
            <person name="Heuer A."/>
            <person name="Rast P."/>
            <person name="Oberbeckmann S."/>
            <person name="Bunk B."/>
            <person name="Jeske O."/>
            <person name="Meyerdierks A."/>
            <person name="Storesund J.E."/>
            <person name="Kallscheuer N."/>
            <person name="Luecker S."/>
            <person name="Lage O.M."/>
            <person name="Pohl T."/>
            <person name="Merkel B.J."/>
            <person name="Hornburger P."/>
            <person name="Mueller R.-W."/>
            <person name="Bruemmer F."/>
            <person name="Labrenz M."/>
            <person name="Spormann A.M."/>
            <person name="Op den Camp H."/>
            <person name="Overmann J."/>
            <person name="Amann R."/>
            <person name="Jetten M.S.M."/>
            <person name="Mascher T."/>
            <person name="Medema M.H."/>
            <person name="Devos D.P."/>
            <person name="Kaster A.-K."/>
            <person name="Ovreas L."/>
            <person name="Rohde M."/>
            <person name="Galperin M.Y."/>
            <person name="Jogler C."/>
        </authorList>
    </citation>
    <scope>NUCLEOTIDE SEQUENCE [LARGE SCALE GENOMIC DNA]</scope>
    <source>
        <strain evidence="10 11">Pan181</strain>
    </source>
</reference>
<dbReference type="EC" id="5.3.1.4" evidence="6"/>
<evidence type="ECO:0000313" key="11">
    <source>
        <dbReference type="Proteomes" id="UP000315750"/>
    </source>
</evidence>
<dbReference type="PANTHER" id="PTHR38464:SF1">
    <property type="entry name" value="L-ARABINOSE ISOMERASE"/>
    <property type="match status" value="1"/>
</dbReference>
<feature type="binding site" evidence="6">
    <location>
        <position position="337"/>
    </location>
    <ligand>
        <name>Mn(2+)</name>
        <dbReference type="ChEBI" id="CHEBI:29035"/>
    </ligand>
</feature>
<accession>A0A518AMX3</accession>
<dbReference type="PIRSF" id="PIRSF001478">
    <property type="entry name" value="L-ara_isomerase"/>
    <property type="match status" value="1"/>
</dbReference>
<dbReference type="RefSeq" id="WP_197529152.1">
    <property type="nucleotide sequence ID" value="NZ_CP036278.1"/>
</dbReference>
<proteinExistence type="inferred from homology"/>
<keyword evidence="4 6" id="KW-0413">Isomerase</keyword>
<dbReference type="GO" id="GO:0019569">
    <property type="term" value="P:L-arabinose catabolic process to D-xylulose 5-phosphate"/>
    <property type="evidence" value="ECO:0007669"/>
    <property type="project" value="UniProtKB-UniRule"/>
</dbReference>
<dbReference type="Pfam" id="PF24856">
    <property type="entry name" value="AraA_central"/>
    <property type="match status" value="1"/>
</dbReference>
<dbReference type="GO" id="GO:0008733">
    <property type="term" value="F:L-arabinose isomerase activity"/>
    <property type="evidence" value="ECO:0007669"/>
    <property type="project" value="UniProtKB-UniRule"/>
</dbReference>
<comment type="similarity">
    <text evidence="6">Belongs to the arabinose isomerase family.</text>
</comment>
<feature type="domain" description="L-arabinose isomerase C-terminal" evidence="8">
    <location>
        <begin position="332"/>
        <end position="475"/>
    </location>
</feature>
<dbReference type="GO" id="GO:0030145">
    <property type="term" value="F:manganese ion binding"/>
    <property type="evidence" value="ECO:0007669"/>
    <property type="project" value="UniProtKB-UniRule"/>
</dbReference>
<dbReference type="InterPro" id="IPR055390">
    <property type="entry name" value="AraA_central"/>
</dbReference>
<dbReference type="Pfam" id="PF02610">
    <property type="entry name" value="AraA_N"/>
    <property type="match status" value="1"/>
</dbReference>
<comment type="cofactor">
    <cofactor evidence="6">
        <name>Mn(2+)</name>
        <dbReference type="ChEBI" id="CHEBI:29035"/>
    </cofactor>
    <text evidence="6">Binds 1 Mn(2+) ion per subunit.</text>
</comment>
<gene>
    <name evidence="6 10" type="primary">araA</name>
    <name evidence="10" type="ORF">Pan181_22490</name>
</gene>
<evidence type="ECO:0000256" key="3">
    <source>
        <dbReference type="ARBA" id="ARBA00023211"/>
    </source>
</evidence>
<dbReference type="KEGG" id="amuc:Pan181_22490"/>
<comment type="function">
    <text evidence="6">Catalyzes the conversion of L-arabinose to L-ribulose.</text>
</comment>
<feature type="domain" description="L-arabinose isomerase central" evidence="9">
    <location>
        <begin position="181"/>
        <end position="328"/>
    </location>
</feature>
<dbReference type="InterPro" id="IPR003762">
    <property type="entry name" value="Lara_isomerase"/>
</dbReference>
<dbReference type="InterPro" id="IPR055389">
    <property type="entry name" value="AraA_N"/>
</dbReference>
<dbReference type="SUPFAM" id="SSF50443">
    <property type="entry name" value="FucI/AraA C-terminal domain-like"/>
    <property type="match status" value="1"/>
</dbReference>
<keyword evidence="11" id="KW-1185">Reference proteome</keyword>
<keyword evidence="5 6" id="KW-0119">Carbohydrate metabolism</keyword>
<feature type="binding site" evidence="6">
    <location>
        <position position="453"/>
    </location>
    <ligand>
        <name>Mn(2+)</name>
        <dbReference type="ChEBI" id="CHEBI:29035"/>
    </ligand>
</feature>
<dbReference type="CDD" id="cd03557">
    <property type="entry name" value="L-arabinose_isomerase"/>
    <property type="match status" value="1"/>
</dbReference>
<keyword evidence="1 6" id="KW-0479">Metal-binding</keyword>
<dbReference type="AlphaFoldDB" id="A0A518AMX3"/>
<evidence type="ECO:0000256" key="5">
    <source>
        <dbReference type="ARBA" id="ARBA00023277"/>
    </source>
</evidence>
<dbReference type="SUPFAM" id="SSF53743">
    <property type="entry name" value="FucI/AraA N-terminal and middle domains"/>
    <property type="match status" value="1"/>
</dbReference>
<keyword evidence="3 6" id="KW-0464">Manganese</keyword>
<dbReference type="EMBL" id="CP036278">
    <property type="protein sequence ID" value="QDU56046.1"/>
    <property type="molecule type" value="Genomic_DNA"/>
</dbReference>
<comment type="catalytic activity">
    <reaction evidence="6">
        <text>beta-L-arabinopyranose = L-ribulose</text>
        <dbReference type="Rhea" id="RHEA:14821"/>
        <dbReference type="ChEBI" id="CHEBI:16880"/>
        <dbReference type="ChEBI" id="CHEBI:40886"/>
        <dbReference type="EC" id="5.3.1.4"/>
    </reaction>
</comment>
<comment type="pathway">
    <text evidence="6">Carbohydrate degradation; L-arabinose degradation via L-ribulose; D-xylulose 5-phosphate from L-arabinose (bacterial route): step 1/3.</text>
</comment>
<dbReference type="Gene3D" id="3.40.50.10940">
    <property type="match status" value="1"/>
</dbReference>
<dbReference type="InterPro" id="IPR004216">
    <property type="entry name" value="Fuc/Ara_isomerase_C"/>
</dbReference>
<feature type="domain" description="L-arabinose isomerase N-terminal" evidence="7">
    <location>
        <begin position="12"/>
        <end position="177"/>
    </location>
</feature>
<dbReference type="PANTHER" id="PTHR38464">
    <property type="entry name" value="L-ARABINOSE ISOMERASE"/>
    <property type="match status" value="1"/>
</dbReference>
<feature type="binding site" evidence="6">
    <location>
        <position position="310"/>
    </location>
    <ligand>
        <name>Mn(2+)</name>
        <dbReference type="ChEBI" id="CHEBI:29035"/>
    </ligand>
</feature>